<proteinExistence type="predicted"/>
<sequence>MAPNLIPQFNSKGRFENTVTSPSTSSTSSPTAAASYCWRIYFRTISLAKVGVAMLTGACEIRTGWSLRIKAHLRNLRMMMWYSLSLTHLHGLWNEFAIQMVNYWNTKKGDPVVIILQHAMVKRWGAYVNLQNSLFASKLIINDDLEDIDSYVKSLKENPIQVSKSYSSREDSSRRSISLIDDFPAELDFKSIDELDSINEVMFIFHYRKVSEENEKFWCYSCKVFLDAVIVRLTCARTGRRQD</sequence>
<keyword evidence="2" id="KW-0547">Nucleotide-binding</keyword>
<dbReference type="AlphaFoldDB" id="A0A5A7Q6N2"/>
<feature type="compositionally biased region" description="Low complexity" evidence="1">
    <location>
        <begin position="20"/>
        <end position="30"/>
    </location>
</feature>
<dbReference type="EMBL" id="BKCP01005938">
    <property type="protein sequence ID" value="GER40618.1"/>
    <property type="molecule type" value="Genomic_DNA"/>
</dbReference>
<dbReference type="OrthoDB" id="895915at2759"/>
<accession>A0A5A7Q6N2</accession>
<dbReference type="GO" id="GO:0004386">
    <property type="term" value="F:helicase activity"/>
    <property type="evidence" value="ECO:0007669"/>
    <property type="project" value="UniProtKB-KW"/>
</dbReference>
<evidence type="ECO:0000256" key="1">
    <source>
        <dbReference type="SAM" id="MobiDB-lite"/>
    </source>
</evidence>
<dbReference type="CDD" id="cd04481">
    <property type="entry name" value="RPA1_DBD_B_like"/>
    <property type="match status" value="1"/>
</dbReference>
<protein>
    <submittedName>
        <fullName evidence="2">ATP-dependent DNA helicase PIF1</fullName>
    </submittedName>
</protein>
<name>A0A5A7Q6N2_STRAF</name>
<keyword evidence="2" id="KW-0347">Helicase</keyword>
<comment type="caution">
    <text evidence="2">The sequence shown here is derived from an EMBL/GenBank/DDBJ whole genome shotgun (WGS) entry which is preliminary data.</text>
</comment>
<feature type="non-terminal residue" evidence="2">
    <location>
        <position position="243"/>
    </location>
</feature>
<keyword evidence="2" id="KW-0378">Hydrolase</keyword>
<reference evidence="3" key="1">
    <citation type="journal article" date="2019" name="Curr. Biol.">
        <title>Genome Sequence of Striga asiatica Provides Insight into the Evolution of Plant Parasitism.</title>
        <authorList>
            <person name="Yoshida S."/>
            <person name="Kim S."/>
            <person name="Wafula E.K."/>
            <person name="Tanskanen J."/>
            <person name="Kim Y.M."/>
            <person name="Honaas L."/>
            <person name="Yang Z."/>
            <person name="Spallek T."/>
            <person name="Conn C.E."/>
            <person name="Ichihashi Y."/>
            <person name="Cheong K."/>
            <person name="Cui S."/>
            <person name="Der J.P."/>
            <person name="Gundlach H."/>
            <person name="Jiao Y."/>
            <person name="Hori C."/>
            <person name="Ishida J.K."/>
            <person name="Kasahara H."/>
            <person name="Kiba T."/>
            <person name="Kim M.S."/>
            <person name="Koo N."/>
            <person name="Laohavisit A."/>
            <person name="Lee Y.H."/>
            <person name="Lumba S."/>
            <person name="McCourt P."/>
            <person name="Mortimer J.C."/>
            <person name="Mutuku J.M."/>
            <person name="Nomura T."/>
            <person name="Sasaki-Sekimoto Y."/>
            <person name="Seto Y."/>
            <person name="Wang Y."/>
            <person name="Wakatake T."/>
            <person name="Sakakibara H."/>
            <person name="Demura T."/>
            <person name="Yamaguchi S."/>
            <person name="Yoneyama K."/>
            <person name="Manabe R.I."/>
            <person name="Nelson D.C."/>
            <person name="Schulman A.H."/>
            <person name="Timko M.P."/>
            <person name="dePamphilis C.W."/>
            <person name="Choi D."/>
            <person name="Shirasu K."/>
        </authorList>
    </citation>
    <scope>NUCLEOTIDE SEQUENCE [LARGE SCALE GENOMIC DNA]</scope>
    <source>
        <strain evidence="3">cv. UVA1</strain>
    </source>
</reference>
<organism evidence="2 3">
    <name type="scientific">Striga asiatica</name>
    <name type="common">Asiatic witchweed</name>
    <name type="synonym">Buchnera asiatica</name>
    <dbReference type="NCBI Taxonomy" id="4170"/>
    <lineage>
        <taxon>Eukaryota</taxon>
        <taxon>Viridiplantae</taxon>
        <taxon>Streptophyta</taxon>
        <taxon>Embryophyta</taxon>
        <taxon>Tracheophyta</taxon>
        <taxon>Spermatophyta</taxon>
        <taxon>Magnoliopsida</taxon>
        <taxon>eudicotyledons</taxon>
        <taxon>Gunneridae</taxon>
        <taxon>Pentapetalae</taxon>
        <taxon>asterids</taxon>
        <taxon>lamiids</taxon>
        <taxon>Lamiales</taxon>
        <taxon>Orobanchaceae</taxon>
        <taxon>Buchnereae</taxon>
        <taxon>Striga</taxon>
    </lineage>
</organism>
<dbReference type="InterPro" id="IPR012340">
    <property type="entry name" value="NA-bd_OB-fold"/>
</dbReference>
<evidence type="ECO:0000313" key="2">
    <source>
        <dbReference type="EMBL" id="GER40618.1"/>
    </source>
</evidence>
<feature type="region of interest" description="Disordered" evidence="1">
    <location>
        <begin position="1"/>
        <end position="30"/>
    </location>
</feature>
<dbReference type="Gene3D" id="2.40.50.140">
    <property type="entry name" value="Nucleic acid-binding proteins"/>
    <property type="match status" value="1"/>
</dbReference>
<keyword evidence="2" id="KW-0067">ATP-binding</keyword>
<dbReference type="Proteomes" id="UP000325081">
    <property type="component" value="Unassembled WGS sequence"/>
</dbReference>
<keyword evidence="3" id="KW-1185">Reference proteome</keyword>
<evidence type="ECO:0000313" key="3">
    <source>
        <dbReference type="Proteomes" id="UP000325081"/>
    </source>
</evidence>
<gene>
    <name evidence="2" type="ORF">STAS_17301</name>
</gene>